<dbReference type="STRING" id="1802229.A2401_03570"/>
<evidence type="ECO:0000313" key="2">
    <source>
        <dbReference type="Proteomes" id="UP000177751"/>
    </source>
</evidence>
<dbReference type="AlphaFoldDB" id="A0A1G2J8X2"/>
<dbReference type="Proteomes" id="UP000177751">
    <property type="component" value="Unassembled WGS sequence"/>
</dbReference>
<sequence>MALCGKFEKGGRVRVINAGRNADITGLDPKKVYTVGAVEDVPKDSQPSIGHSQLVFLDGVVYPSNVRKGFTDRDPEKKRRKMFSGFYFEKVSEN</sequence>
<dbReference type="EMBL" id="MHPP01000032">
    <property type="protein sequence ID" value="OGZ83559.1"/>
    <property type="molecule type" value="Genomic_DNA"/>
</dbReference>
<comment type="caution">
    <text evidence="1">The sequence shown here is derived from an EMBL/GenBank/DDBJ whole genome shotgun (WGS) entry which is preliminary data.</text>
</comment>
<protein>
    <submittedName>
        <fullName evidence="1">Uncharacterized protein</fullName>
    </submittedName>
</protein>
<proteinExistence type="predicted"/>
<evidence type="ECO:0000313" key="1">
    <source>
        <dbReference type="EMBL" id="OGZ83559.1"/>
    </source>
</evidence>
<name>A0A1G2J8X2_9BACT</name>
<gene>
    <name evidence="1" type="ORF">A2401_03570</name>
</gene>
<organism evidence="1 2">
    <name type="scientific">Candidatus Staskawiczbacteria bacterium RIFOXYC1_FULL_38_18</name>
    <dbReference type="NCBI Taxonomy" id="1802229"/>
    <lineage>
        <taxon>Bacteria</taxon>
        <taxon>Candidatus Staskawicziibacteriota</taxon>
    </lineage>
</organism>
<accession>A0A1G2J8X2</accession>
<reference evidence="1 2" key="1">
    <citation type="journal article" date="2016" name="Nat. Commun.">
        <title>Thousands of microbial genomes shed light on interconnected biogeochemical processes in an aquifer system.</title>
        <authorList>
            <person name="Anantharaman K."/>
            <person name="Brown C.T."/>
            <person name="Hug L.A."/>
            <person name="Sharon I."/>
            <person name="Castelle C.J."/>
            <person name="Probst A.J."/>
            <person name="Thomas B.C."/>
            <person name="Singh A."/>
            <person name="Wilkins M.J."/>
            <person name="Karaoz U."/>
            <person name="Brodie E.L."/>
            <person name="Williams K.H."/>
            <person name="Hubbard S.S."/>
            <person name="Banfield J.F."/>
        </authorList>
    </citation>
    <scope>NUCLEOTIDE SEQUENCE [LARGE SCALE GENOMIC DNA]</scope>
</reference>